<dbReference type="InterPro" id="IPR016186">
    <property type="entry name" value="C-type_lectin-like/link_sf"/>
</dbReference>
<feature type="signal peptide" evidence="5">
    <location>
        <begin position="1"/>
        <end position="24"/>
    </location>
</feature>
<dbReference type="PROSITE" id="PS50041">
    <property type="entry name" value="C_TYPE_LECTIN_2"/>
    <property type="match status" value="1"/>
</dbReference>
<dbReference type="PANTHER" id="PTHR22799">
    <property type="entry name" value="TETRANECTIN-RELATED"/>
    <property type="match status" value="1"/>
</dbReference>
<comment type="caution">
    <text evidence="7">The sequence shown here is derived from an EMBL/GenBank/DDBJ whole genome shotgun (WGS) entry which is preliminary data.</text>
</comment>
<dbReference type="GO" id="GO:0030246">
    <property type="term" value="F:carbohydrate binding"/>
    <property type="evidence" value="ECO:0007669"/>
    <property type="project" value="UniProtKB-KW"/>
</dbReference>
<evidence type="ECO:0000313" key="7">
    <source>
        <dbReference type="EMBL" id="KAJ8965820.1"/>
    </source>
</evidence>
<keyword evidence="4" id="KW-0430">Lectin</keyword>
<evidence type="ECO:0000256" key="5">
    <source>
        <dbReference type="SAM" id="SignalP"/>
    </source>
</evidence>
<evidence type="ECO:0000259" key="6">
    <source>
        <dbReference type="PROSITE" id="PS50041"/>
    </source>
</evidence>
<evidence type="ECO:0000256" key="3">
    <source>
        <dbReference type="ARBA" id="ARBA00022729"/>
    </source>
</evidence>
<dbReference type="Pfam" id="PF00059">
    <property type="entry name" value="Lectin_C"/>
    <property type="match status" value="1"/>
</dbReference>
<dbReference type="EMBL" id="JANEYF010001151">
    <property type="protein sequence ID" value="KAJ8965820.1"/>
    <property type="molecule type" value="Genomic_DNA"/>
</dbReference>
<proteinExistence type="predicted"/>
<comment type="subcellular location">
    <subcellularLocation>
        <location evidence="1">Secreted</location>
    </subcellularLocation>
</comment>
<gene>
    <name evidence="7" type="ORF">NQ314_003887</name>
</gene>
<dbReference type="InterPro" id="IPR016187">
    <property type="entry name" value="CTDL_fold"/>
</dbReference>
<dbReference type="InterPro" id="IPR051663">
    <property type="entry name" value="CLec_Tetranectin-domain"/>
</dbReference>
<organism evidence="7 8">
    <name type="scientific">Rhamnusium bicolor</name>
    <dbReference type="NCBI Taxonomy" id="1586634"/>
    <lineage>
        <taxon>Eukaryota</taxon>
        <taxon>Metazoa</taxon>
        <taxon>Ecdysozoa</taxon>
        <taxon>Arthropoda</taxon>
        <taxon>Hexapoda</taxon>
        <taxon>Insecta</taxon>
        <taxon>Pterygota</taxon>
        <taxon>Neoptera</taxon>
        <taxon>Endopterygota</taxon>
        <taxon>Coleoptera</taxon>
        <taxon>Polyphaga</taxon>
        <taxon>Cucujiformia</taxon>
        <taxon>Chrysomeloidea</taxon>
        <taxon>Cerambycidae</taxon>
        <taxon>Lepturinae</taxon>
        <taxon>Rhagiini</taxon>
        <taxon>Rhamnusium</taxon>
    </lineage>
</organism>
<dbReference type="SUPFAM" id="SSF56436">
    <property type="entry name" value="C-type lectin-like"/>
    <property type="match status" value="1"/>
</dbReference>
<keyword evidence="8" id="KW-1185">Reference proteome</keyword>
<dbReference type="GO" id="GO:0005615">
    <property type="term" value="C:extracellular space"/>
    <property type="evidence" value="ECO:0007669"/>
    <property type="project" value="TreeGrafter"/>
</dbReference>
<feature type="domain" description="C-type lectin" evidence="6">
    <location>
        <begin position="136"/>
        <end position="252"/>
    </location>
</feature>
<keyword evidence="2" id="KW-0964">Secreted</keyword>
<dbReference type="PANTHER" id="PTHR22799:SF1">
    <property type="entry name" value="C-TYPE LECTIN DOMAIN FAMILY 11 MEMBER A"/>
    <property type="match status" value="1"/>
</dbReference>
<keyword evidence="3 5" id="KW-0732">Signal</keyword>
<dbReference type="Proteomes" id="UP001162156">
    <property type="component" value="Unassembled WGS sequence"/>
</dbReference>
<dbReference type="SMART" id="SM00034">
    <property type="entry name" value="CLECT"/>
    <property type="match status" value="1"/>
</dbReference>
<dbReference type="Gene3D" id="3.10.100.10">
    <property type="entry name" value="Mannose-Binding Protein A, subunit A"/>
    <property type="match status" value="1"/>
</dbReference>
<accession>A0AAV8ZKM8</accession>
<protein>
    <recommendedName>
        <fullName evidence="6">C-type lectin domain-containing protein</fullName>
    </recommendedName>
</protein>
<dbReference type="AlphaFoldDB" id="A0AAV8ZKM8"/>
<evidence type="ECO:0000313" key="8">
    <source>
        <dbReference type="Proteomes" id="UP001162156"/>
    </source>
</evidence>
<evidence type="ECO:0000256" key="2">
    <source>
        <dbReference type="ARBA" id="ARBA00022525"/>
    </source>
</evidence>
<sequence length="285" mass="33095">KLHNDMNLLIFVLFIYAIFTKTHSQRHCQFKPRFLRYYKIRNCYKSTLPVIAWANTPTLRSCIKFARHRNALAFNFSPMEAINYRNDFTSNCQALGCPEIGNSSTFVMDVAFDYYSAYGNWNKTENATCIKSLGIFSLITEKQNYNKSIESCQNIGADLADVSSEVRTNYLSNYINNTIQNWYKAAYVGLDDIQEEGIFRTVSGTLLTCFRYRAWGPGHPRSKHKSEDCVILDSDKMWRVVKCRTKLQALCEFYPEKPAELIDYENITCNYILDKSKYKNLSTNQ</sequence>
<evidence type="ECO:0000256" key="4">
    <source>
        <dbReference type="ARBA" id="ARBA00022734"/>
    </source>
</evidence>
<reference evidence="7" key="1">
    <citation type="journal article" date="2023" name="Insect Mol. Biol.">
        <title>Genome sequencing provides insights into the evolution of gene families encoding plant cell wall-degrading enzymes in longhorned beetles.</title>
        <authorList>
            <person name="Shin N.R."/>
            <person name="Okamura Y."/>
            <person name="Kirsch R."/>
            <person name="Pauchet Y."/>
        </authorList>
    </citation>
    <scope>NUCLEOTIDE SEQUENCE</scope>
    <source>
        <strain evidence="7">RBIC_L_NR</strain>
    </source>
</reference>
<dbReference type="GO" id="GO:0008083">
    <property type="term" value="F:growth factor activity"/>
    <property type="evidence" value="ECO:0007669"/>
    <property type="project" value="TreeGrafter"/>
</dbReference>
<evidence type="ECO:0000256" key="1">
    <source>
        <dbReference type="ARBA" id="ARBA00004613"/>
    </source>
</evidence>
<dbReference type="InterPro" id="IPR001304">
    <property type="entry name" value="C-type_lectin-like"/>
</dbReference>
<feature type="non-terminal residue" evidence="7">
    <location>
        <position position="1"/>
    </location>
</feature>
<feature type="chain" id="PRO_5043339441" description="C-type lectin domain-containing protein" evidence="5">
    <location>
        <begin position="25"/>
        <end position="285"/>
    </location>
</feature>
<name>A0AAV8ZKM8_9CUCU</name>